<evidence type="ECO:0000256" key="1">
    <source>
        <dbReference type="SAM" id="MobiDB-lite"/>
    </source>
</evidence>
<name>A0A4S9CGV4_AURPU</name>
<feature type="region of interest" description="Disordered" evidence="1">
    <location>
        <begin position="148"/>
        <end position="176"/>
    </location>
</feature>
<comment type="caution">
    <text evidence="2">The sequence shown here is derived from an EMBL/GenBank/DDBJ whole genome shotgun (WGS) entry which is preliminary data.</text>
</comment>
<feature type="compositionally biased region" description="Polar residues" evidence="1">
    <location>
        <begin position="148"/>
        <end position="168"/>
    </location>
</feature>
<dbReference type="AlphaFoldDB" id="A0A4S9CGV4"/>
<gene>
    <name evidence="2" type="ORF">D6D13_06581</name>
</gene>
<evidence type="ECO:0000313" key="2">
    <source>
        <dbReference type="EMBL" id="THX06336.1"/>
    </source>
</evidence>
<protein>
    <submittedName>
        <fullName evidence="2">Uncharacterized protein</fullName>
    </submittedName>
</protein>
<dbReference type="EMBL" id="QZAS01000023">
    <property type="protein sequence ID" value="THX06336.1"/>
    <property type="molecule type" value="Genomic_DNA"/>
</dbReference>
<organism evidence="2">
    <name type="scientific">Aureobasidium pullulans</name>
    <name type="common">Black yeast</name>
    <name type="synonym">Pullularia pullulans</name>
    <dbReference type="NCBI Taxonomy" id="5580"/>
    <lineage>
        <taxon>Eukaryota</taxon>
        <taxon>Fungi</taxon>
        <taxon>Dikarya</taxon>
        <taxon>Ascomycota</taxon>
        <taxon>Pezizomycotina</taxon>
        <taxon>Dothideomycetes</taxon>
        <taxon>Dothideomycetidae</taxon>
        <taxon>Dothideales</taxon>
        <taxon>Saccotheciaceae</taxon>
        <taxon>Aureobasidium</taxon>
    </lineage>
</organism>
<sequence length="208" mass="22641">MVVDGLGTATAVGKAASISIKLFQVVYEFKAVGQQTRDLLESTQHVSSILESAQTMQQQKSPFLSSEERRWVDIVLVDTKRCLESVAALIEPARVDLQTRNGYVGLMNRGFFVFRDSSKVTPNIARLGLAHQSLSAVMSVLCSKGASLQPTGEPQATVPSTKNPTMTDRASRPEHSIQPPLGVLVAHTPVKARSKGRAWLEARDAQWA</sequence>
<proteinExistence type="predicted"/>
<accession>A0A4S9CGV4</accession>
<reference evidence="2" key="1">
    <citation type="submission" date="2018-10" db="EMBL/GenBank/DDBJ databases">
        <title>Fifty Aureobasidium pullulans genomes reveal a recombining polyextremotolerant generalist.</title>
        <authorList>
            <person name="Gostincar C."/>
            <person name="Turk M."/>
            <person name="Zajc J."/>
            <person name="Gunde-Cimerman N."/>
        </authorList>
    </citation>
    <scope>NUCLEOTIDE SEQUENCE [LARGE SCALE GENOMIC DNA]</scope>
    <source>
        <strain evidence="2">EXF-10085</strain>
    </source>
</reference>